<evidence type="ECO:0000256" key="3">
    <source>
        <dbReference type="ARBA" id="ARBA00022741"/>
    </source>
</evidence>
<dbReference type="OMA" id="WKTISSH"/>
<feature type="domain" description="Protein kinase" evidence="8">
    <location>
        <begin position="35"/>
        <end position="296"/>
    </location>
</feature>
<keyword evidence="2" id="KW-0808">Transferase</keyword>
<dbReference type="Pfam" id="PF00069">
    <property type="entry name" value="Pkinase"/>
    <property type="match status" value="1"/>
</dbReference>
<keyword evidence="1" id="KW-0723">Serine/threonine-protein kinase</keyword>
<sequence>MGNCFGEPAEVEAKDSWLDEKTKIGAGAHLRDDYKVLGGSIGYGRVATVRQGVEKRTGRKVAIKACSKKVLSTRPARISKVSEIHALQKIFEGHAHTNKVVELYATYEDAIYFYIVMELCSGGDLFQNLATRDVFLEQDAAYIIQQLLLAIQHCHAHRVVHRDLKPENILFVNDHSFDIKLVDFGSAAIVDDSTVLRDFMATPFYAAPEVWERHYGPECDIWSIGAILYVLVGGLPPALTRQTAHKNPTWVDLQAGKVTGLPEHISPELRDLLTQLVEPDPEKRVTASAALQHRWIRGEGQQNARNLEGSIRNIRAYQKIRQFQKAAVVLLSVTVDSDQMTLLANKIRQLKGSSGDLTELELEALVADVGLKEQASQLVALRVRMLGTDESDAFLSFDAADFLEILECRQLAAQQRRSRGRKGSGRRAAQTLDRIDELSVAGPRISFDESGDGRAHMSRLGSKGRSWHHLDTLGSLERIADGDEVEDEQSSSPIMLSRAKTSSPLAKVLKAGGEKLSPKKRKQKLDRLVTVHGPGLYAALMRSGEADGMRTHSSKE</sequence>
<feature type="region of interest" description="Disordered" evidence="7">
    <location>
        <begin position="446"/>
        <end position="465"/>
    </location>
</feature>
<dbReference type="InterPro" id="IPR050205">
    <property type="entry name" value="CDPK_Ser/Thr_kinases"/>
</dbReference>
<dbReference type="AlphaFoldDB" id="A0A1Y1IFS6"/>
<dbReference type="GO" id="GO:0005737">
    <property type="term" value="C:cytoplasm"/>
    <property type="evidence" value="ECO:0000318"/>
    <property type="project" value="GO_Central"/>
</dbReference>
<name>A0A1Y1IFS6_KLENI</name>
<evidence type="ECO:0000259" key="8">
    <source>
        <dbReference type="PROSITE" id="PS50011"/>
    </source>
</evidence>
<dbReference type="PANTHER" id="PTHR24349">
    <property type="entry name" value="SERINE/THREONINE-PROTEIN KINASE"/>
    <property type="match status" value="1"/>
</dbReference>
<evidence type="ECO:0000256" key="4">
    <source>
        <dbReference type="ARBA" id="ARBA00022777"/>
    </source>
</evidence>
<dbReference type="InterPro" id="IPR000719">
    <property type="entry name" value="Prot_kinase_dom"/>
</dbReference>
<evidence type="ECO:0000256" key="2">
    <source>
        <dbReference type="ARBA" id="ARBA00022679"/>
    </source>
</evidence>
<keyword evidence="10" id="KW-1185">Reference proteome</keyword>
<dbReference type="PROSITE" id="PS00108">
    <property type="entry name" value="PROTEIN_KINASE_ST"/>
    <property type="match status" value="1"/>
</dbReference>
<evidence type="ECO:0000313" key="9">
    <source>
        <dbReference type="EMBL" id="GAQ87616.1"/>
    </source>
</evidence>
<dbReference type="SMART" id="SM00220">
    <property type="entry name" value="S_TKc"/>
    <property type="match status" value="1"/>
</dbReference>
<dbReference type="GO" id="GO:0004674">
    <property type="term" value="F:protein serine/threonine kinase activity"/>
    <property type="evidence" value="ECO:0000318"/>
    <property type="project" value="GO_Central"/>
</dbReference>
<dbReference type="STRING" id="105231.A0A1Y1IFS6"/>
<evidence type="ECO:0000313" key="10">
    <source>
        <dbReference type="Proteomes" id="UP000054558"/>
    </source>
</evidence>
<gene>
    <name evidence="9" type="ORF">KFL_003650070</name>
</gene>
<dbReference type="SUPFAM" id="SSF56112">
    <property type="entry name" value="Protein kinase-like (PK-like)"/>
    <property type="match status" value="1"/>
</dbReference>
<dbReference type="InterPro" id="IPR008271">
    <property type="entry name" value="Ser/Thr_kinase_AS"/>
</dbReference>
<dbReference type="InterPro" id="IPR011009">
    <property type="entry name" value="Kinase-like_dom_sf"/>
</dbReference>
<dbReference type="EMBL" id="DF237314">
    <property type="protein sequence ID" value="GAQ87616.1"/>
    <property type="molecule type" value="Genomic_DNA"/>
</dbReference>
<evidence type="ECO:0000256" key="1">
    <source>
        <dbReference type="ARBA" id="ARBA00022527"/>
    </source>
</evidence>
<proteinExistence type="predicted"/>
<dbReference type="OrthoDB" id="40902at2759"/>
<reference evidence="9 10" key="1">
    <citation type="journal article" date="2014" name="Nat. Commun.">
        <title>Klebsormidium flaccidum genome reveals primary factors for plant terrestrial adaptation.</title>
        <authorList>
            <person name="Hori K."/>
            <person name="Maruyama F."/>
            <person name="Fujisawa T."/>
            <person name="Togashi T."/>
            <person name="Yamamoto N."/>
            <person name="Seo M."/>
            <person name="Sato S."/>
            <person name="Yamada T."/>
            <person name="Mori H."/>
            <person name="Tajima N."/>
            <person name="Moriyama T."/>
            <person name="Ikeuchi M."/>
            <person name="Watanabe M."/>
            <person name="Wada H."/>
            <person name="Kobayashi K."/>
            <person name="Saito M."/>
            <person name="Masuda T."/>
            <person name="Sasaki-Sekimoto Y."/>
            <person name="Mashiguchi K."/>
            <person name="Awai K."/>
            <person name="Shimojima M."/>
            <person name="Masuda S."/>
            <person name="Iwai M."/>
            <person name="Nobusawa T."/>
            <person name="Narise T."/>
            <person name="Kondo S."/>
            <person name="Saito H."/>
            <person name="Sato R."/>
            <person name="Murakawa M."/>
            <person name="Ihara Y."/>
            <person name="Oshima-Yamada Y."/>
            <person name="Ohtaka K."/>
            <person name="Satoh M."/>
            <person name="Sonobe K."/>
            <person name="Ishii M."/>
            <person name="Ohtani R."/>
            <person name="Kanamori-Sato M."/>
            <person name="Honoki R."/>
            <person name="Miyazaki D."/>
            <person name="Mochizuki H."/>
            <person name="Umetsu J."/>
            <person name="Higashi K."/>
            <person name="Shibata D."/>
            <person name="Kamiya Y."/>
            <person name="Sato N."/>
            <person name="Nakamura Y."/>
            <person name="Tabata S."/>
            <person name="Ida S."/>
            <person name="Kurokawa K."/>
            <person name="Ohta H."/>
        </authorList>
    </citation>
    <scope>NUCLEOTIDE SEQUENCE [LARGE SCALE GENOMIC DNA]</scope>
    <source>
        <strain evidence="9 10">NIES-2285</strain>
    </source>
</reference>
<keyword evidence="3" id="KW-0547">Nucleotide-binding</keyword>
<organism evidence="9 10">
    <name type="scientific">Klebsormidium nitens</name>
    <name type="common">Green alga</name>
    <name type="synonym">Ulothrix nitens</name>
    <dbReference type="NCBI Taxonomy" id="105231"/>
    <lineage>
        <taxon>Eukaryota</taxon>
        <taxon>Viridiplantae</taxon>
        <taxon>Streptophyta</taxon>
        <taxon>Klebsormidiophyceae</taxon>
        <taxon>Klebsormidiales</taxon>
        <taxon>Klebsormidiaceae</taxon>
        <taxon>Klebsormidium</taxon>
    </lineage>
</organism>
<evidence type="ECO:0000256" key="7">
    <source>
        <dbReference type="SAM" id="MobiDB-lite"/>
    </source>
</evidence>
<keyword evidence="4 9" id="KW-0418">Kinase</keyword>
<dbReference type="Gene3D" id="1.10.510.10">
    <property type="entry name" value="Transferase(Phosphotransferase) domain 1"/>
    <property type="match status" value="1"/>
</dbReference>
<evidence type="ECO:0000256" key="5">
    <source>
        <dbReference type="ARBA" id="ARBA00022840"/>
    </source>
</evidence>
<protein>
    <submittedName>
        <fullName evidence="9">Putative calcium-dependent protein kinase</fullName>
    </submittedName>
</protein>
<evidence type="ECO:0000256" key="6">
    <source>
        <dbReference type="ARBA" id="ARBA00058225"/>
    </source>
</evidence>
<dbReference type="Proteomes" id="UP000054558">
    <property type="component" value="Unassembled WGS sequence"/>
</dbReference>
<dbReference type="GO" id="GO:0005524">
    <property type="term" value="F:ATP binding"/>
    <property type="evidence" value="ECO:0007669"/>
    <property type="project" value="UniProtKB-KW"/>
</dbReference>
<dbReference type="FunFam" id="1.10.510.10:FF:000571">
    <property type="entry name" value="Maternal embryonic leucine zipper kinase"/>
    <property type="match status" value="1"/>
</dbReference>
<accession>A0A1Y1IFS6</accession>
<comment type="function">
    <text evidence="6">CIPK serine-threonine protein kinases interact with CBL proteins. Binding of a CBL protein to the regulatory NAF domain of CIPK protein lead to the activation of the kinase in a calcium-dependent manner.</text>
</comment>
<dbReference type="PROSITE" id="PS50011">
    <property type="entry name" value="PROTEIN_KINASE_DOM"/>
    <property type="match status" value="1"/>
</dbReference>
<keyword evidence="5" id="KW-0067">ATP-binding</keyword>